<dbReference type="AlphaFoldDB" id="A0A8H7DB41"/>
<keyword evidence="7" id="KW-0479">Metal-binding</keyword>
<comment type="similarity">
    <text evidence="5">Belongs to the lariat debranching enzyme family.</text>
</comment>
<dbReference type="InterPro" id="IPR007708">
    <property type="entry name" value="DBR1_C"/>
</dbReference>
<gene>
    <name evidence="16" type="ORF">MVEN_00222700</name>
</gene>
<keyword evidence="12" id="KW-0539">Nucleus</keyword>
<dbReference type="FunFam" id="3.60.21.10:FF:000035">
    <property type="entry name" value="Lariat debranching enzyme"/>
    <property type="match status" value="1"/>
</dbReference>
<dbReference type="PANTHER" id="PTHR12849:SF0">
    <property type="entry name" value="LARIAT DEBRANCHING ENZYME"/>
    <property type="match status" value="1"/>
</dbReference>
<dbReference type="OrthoDB" id="407609at2759"/>
<comment type="cofactor">
    <cofactor evidence="1">
        <name>Mn(2+)</name>
        <dbReference type="ChEBI" id="CHEBI:29035"/>
    </cofactor>
</comment>
<sequence>MKVAVEGCCHGELEKIYGEIRSLENRHKYKVDLLLICGDFQAIRNHQDLQCMAVPDKYKQLGGFHEYYTGVKKAPVLTIVIGGNHEASNYMWELYHGGWLAPNIYYLGEAGCVRVDGIRIAGASGIFKSHDFTRGHFEKMPYDRSMVRSIYHIREYAVRKLSLLLSPQVFLSHDWPQSITDYGDLPRLLQRKSFLRSDIMSGQLGSPPLFGLLSTLQPEWWFSAHLHTRFEACVVHGQPSAENDVAADAGGPVEGDPNEIVIDNEQVKGPPEPTAAERDPNEIVIDDEEVEVPPASEPAASAPAARAPLNPDEITLSDLEDEVAPPPPVSAPPATRRQPQPTKWTRPIASPGQRVNQLPRTGQVRESPPVVDIPIPLASQPAASVPDPSSSTSDEGKGKSAVTFAAATAPHRAFPLEDAARALVAEARTKIADDLRAREPGLDLEDLEITQVQEFVMTAPGPGHEEQMGGRRAQPPWYTNPQTVKFCELIGVTNVINPPPTAPACCLAESPRDNPPLHV</sequence>
<comment type="caution">
    <text evidence="16">The sequence shown here is derived from an EMBL/GenBank/DDBJ whole genome shotgun (WGS) entry which is preliminary data.</text>
</comment>
<organism evidence="16 17">
    <name type="scientific">Mycena venus</name>
    <dbReference type="NCBI Taxonomy" id="2733690"/>
    <lineage>
        <taxon>Eukaryota</taxon>
        <taxon>Fungi</taxon>
        <taxon>Dikarya</taxon>
        <taxon>Basidiomycota</taxon>
        <taxon>Agaricomycotina</taxon>
        <taxon>Agaricomycetes</taxon>
        <taxon>Agaricomycetidae</taxon>
        <taxon>Agaricales</taxon>
        <taxon>Marasmiineae</taxon>
        <taxon>Mycenaceae</taxon>
        <taxon>Mycena</taxon>
    </lineage>
</organism>
<evidence type="ECO:0000256" key="11">
    <source>
        <dbReference type="ARBA" id="ARBA00023211"/>
    </source>
</evidence>
<dbReference type="EMBL" id="JACAZI010000002">
    <property type="protein sequence ID" value="KAF7368964.1"/>
    <property type="molecule type" value="Genomic_DNA"/>
</dbReference>
<keyword evidence="10" id="KW-0408">Iron</keyword>
<evidence type="ECO:0000256" key="7">
    <source>
        <dbReference type="ARBA" id="ARBA00022723"/>
    </source>
</evidence>
<dbReference type="InterPro" id="IPR004843">
    <property type="entry name" value="Calcineurin-like_PHP"/>
</dbReference>
<dbReference type="GO" id="GO:0008419">
    <property type="term" value="F:RNA lariat debranching enzyme activity"/>
    <property type="evidence" value="ECO:0007669"/>
    <property type="project" value="UniProtKB-ARBA"/>
</dbReference>
<evidence type="ECO:0000256" key="3">
    <source>
        <dbReference type="ARBA" id="ARBA00001954"/>
    </source>
</evidence>
<keyword evidence="11" id="KW-0464">Manganese</keyword>
<evidence type="ECO:0000256" key="13">
    <source>
        <dbReference type="SAM" id="MobiDB-lite"/>
    </source>
</evidence>
<feature type="domain" description="Calcineurin-like phosphoesterase" evidence="14">
    <location>
        <begin position="1"/>
        <end position="228"/>
    </location>
</feature>
<evidence type="ECO:0000256" key="6">
    <source>
        <dbReference type="ARBA" id="ARBA00022664"/>
    </source>
</evidence>
<keyword evidence="8" id="KW-0378">Hydrolase</keyword>
<dbReference type="Proteomes" id="UP000620124">
    <property type="component" value="Unassembled WGS sequence"/>
</dbReference>
<dbReference type="InterPro" id="IPR041816">
    <property type="entry name" value="Dbr1_N"/>
</dbReference>
<evidence type="ECO:0000313" key="16">
    <source>
        <dbReference type="EMBL" id="KAF7368964.1"/>
    </source>
</evidence>
<evidence type="ECO:0000313" key="17">
    <source>
        <dbReference type="Proteomes" id="UP000620124"/>
    </source>
</evidence>
<keyword evidence="17" id="KW-1185">Reference proteome</keyword>
<name>A0A8H7DB41_9AGAR</name>
<evidence type="ECO:0000259" key="14">
    <source>
        <dbReference type="Pfam" id="PF00149"/>
    </source>
</evidence>
<dbReference type="GO" id="GO:0005634">
    <property type="term" value="C:nucleus"/>
    <property type="evidence" value="ECO:0007669"/>
    <property type="project" value="UniProtKB-SubCell"/>
</dbReference>
<feature type="region of interest" description="Disordered" evidence="13">
    <location>
        <begin position="319"/>
        <end position="400"/>
    </location>
</feature>
<dbReference type="Pfam" id="PF05011">
    <property type="entry name" value="DBR1"/>
    <property type="match status" value="1"/>
</dbReference>
<evidence type="ECO:0000256" key="8">
    <source>
        <dbReference type="ARBA" id="ARBA00022801"/>
    </source>
</evidence>
<protein>
    <submittedName>
        <fullName evidence="16">DBR1-domain-containing protein</fullName>
    </submittedName>
</protein>
<proteinExistence type="inferred from homology"/>
<keyword evidence="6" id="KW-0507">mRNA processing</keyword>
<evidence type="ECO:0000256" key="9">
    <source>
        <dbReference type="ARBA" id="ARBA00022833"/>
    </source>
</evidence>
<reference evidence="16" key="1">
    <citation type="submission" date="2020-05" db="EMBL/GenBank/DDBJ databases">
        <title>Mycena genomes resolve the evolution of fungal bioluminescence.</title>
        <authorList>
            <person name="Tsai I.J."/>
        </authorList>
    </citation>
    <scope>NUCLEOTIDE SEQUENCE</scope>
    <source>
        <strain evidence="16">CCC161011</strain>
    </source>
</reference>
<evidence type="ECO:0000256" key="5">
    <source>
        <dbReference type="ARBA" id="ARBA00006045"/>
    </source>
</evidence>
<evidence type="ECO:0000256" key="12">
    <source>
        <dbReference type="ARBA" id="ARBA00023242"/>
    </source>
</evidence>
<dbReference type="CDD" id="cd00844">
    <property type="entry name" value="MPP_Dbr1_N"/>
    <property type="match status" value="1"/>
</dbReference>
<evidence type="ECO:0000256" key="1">
    <source>
        <dbReference type="ARBA" id="ARBA00001936"/>
    </source>
</evidence>
<evidence type="ECO:0000256" key="4">
    <source>
        <dbReference type="ARBA" id="ARBA00004123"/>
    </source>
</evidence>
<evidence type="ECO:0000256" key="2">
    <source>
        <dbReference type="ARBA" id="ARBA00001947"/>
    </source>
</evidence>
<dbReference type="Pfam" id="PF00149">
    <property type="entry name" value="Metallophos"/>
    <property type="match status" value="1"/>
</dbReference>
<accession>A0A8H7DB41</accession>
<comment type="cofactor">
    <cofactor evidence="2">
        <name>Zn(2+)</name>
        <dbReference type="ChEBI" id="CHEBI:29105"/>
    </cofactor>
</comment>
<evidence type="ECO:0000259" key="15">
    <source>
        <dbReference type="Pfam" id="PF05011"/>
    </source>
</evidence>
<comment type="cofactor">
    <cofactor evidence="3">
        <name>Fe(2+)</name>
        <dbReference type="ChEBI" id="CHEBI:29033"/>
    </cofactor>
</comment>
<dbReference type="InterPro" id="IPR029052">
    <property type="entry name" value="Metallo-depent_PP-like"/>
</dbReference>
<dbReference type="GO" id="GO:0000398">
    <property type="term" value="P:mRNA splicing, via spliceosome"/>
    <property type="evidence" value="ECO:0007669"/>
    <property type="project" value="TreeGrafter"/>
</dbReference>
<dbReference type="SUPFAM" id="SSF56300">
    <property type="entry name" value="Metallo-dependent phosphatases"/>
    <property type="match status" value="1"/>
</dbReference>
<feature type="domain" description="Lariat debranching enzyme C-terminal" evidence="15">
    <location>
        <begin position="413"/>
        <end position="494"/>
    </location>
</feature>
<dbReference type="GO" id="GO:0046872">
    <property type="term" value="F:metal ion binding"/>
    <property type="evidence" value="ECO:0007669"/>
    <property type="project" value="UniProtKB-KW"/>
</dbReference>
<comment type="subcellular location">
    <subcellularLocation>
        <location evidence="4">Nucleus</location>
    </subcellularLocation>
</comment>
<evidence type="ECO:0000256" key="10">
    <source>
        <dbReference type="ARBA" id="ARBA00023004"/>
    </source>
</evidence>
<dbReference type="PANTHER" id="PTHR12849">
    <property type="entry name" value="RNA LARIAT DEBRANCHING ENZYME"/>
    <property type="match status" value="1"/>
</dbReference>
<keyword evidence="9" id="KW-0862">Zinc</keyword>